<dbReference type="Proteomes" id="UP000790709">
    <property type="component" value="Unassembled WGS sequence"/>
</dbReference>
<evidence type="ECO:0000313" key="1">
    <source>
        <dbReference type="EMBL" id="KAH7928423.1"/>
    </source>
</evidence>
<comment type="caution">
    <text evidence="1">The sequence shown here is derived from an EMBL/GenBank/DDBJ whole genome shotgun (WGS) entry which is preliminary data.</text>
</comment>
<organism evidence="1 2">
    <name type="scientific">Leucogyrophana mollusca</name>
    <dbReference type="NCBI Taxonomy" id="85980"/>
    <lineage>
        <taxon>Eukaryota</taxon>
        <taxon>Fungi</taxon>
        <taxon>Dikarya</taxon>
        <taxon>Basidiomycota</taxon>
        <taxon>Agaricomycotina</taxon>
        <taxon>Agaricomycetes</taxon>
        <taxon>Agaricomycetidae</taxon>
        <taxon>Boletales</taxon>
        <taxon>Boletales incertae sedis</taxon>
        <taxon>Leucogyrophana</taxon>
    </lineage>
</organism>
<gene>
    <name evidence="1" type="ORF">BV22DRAFT_1004924</name>
</gene>
<sequence>MHAERFVNLAPLSLLANTLGLWFKDVRTHPPIVFKFPPPEAEADVEQTVVTLSGLLQGVTPYAMLDDTHLAGFSPPRKASFVPPATSPAGAPAPEARFLNTTLDVDLRSLNLHLMLKVKEIAGCSEAMWEWVCQHKGTVGELTRAEFDGLLIRFEL</sequence>
<dbReference type="EMBL" id="MU266353">
    <property type="protein sequence ID" value="KAH7928423.1"/>
    <property type="molecule type" value="Genomic_DNA"/>
</dbReference>
<keyword evidence="2" id="KW-1185">Reference proteome</keyword>
<evidence type="ECO:0000313" key="2">
    <source>
        <dbReference type="Proteomes" id="UP000790709"/>
    </source>
</evidence>
<name>A0ACB8BUA1_9AGAM</name>
<accession>A0ACB8BUA1</accession>
<reference evidence="1" key="1">
    <citation type="journal article" date="2021" name="New Phytol.">
        <title>Evolutionary innovations through gain and loss of genes in the ectomycorrhizal Boletales.</title>
        <authorList>
            <person name="Wu G."/>
            <person name="Miyauchi S."/>
            <person name="Morin E."/>
            <person name="Kuo A."/>
            <person name="Drula E."/>
            <person name="Varga T."/>
            <person name="Kohler A."/>
            <person name="Feng B."/>
            <person name="Cao Y."/>
            <person name="Lipzen A."/>
            <person name="Daum C."/>
            <person name="Hundley H."/>
            <person name="Pangilinan J."/>
            <person name="Johnson J."/>
            <person name="Barry K."/>
            <person name="LaButti K."/>
            <person name="Ng V."/>
            <person name="Ahrendt S."/>
            <person name="Min B."/>
            <person name="Choi I.G."/>
            <person name="Park H."/>
            <person name="Plett J.M."/>
            <person name="Magnuson J."/>
            <person name="Spatafora J.W."/>
            <person name="Nagy L.G."/>
            <person name="Henrissat B."/>
            <person name="Grigoriev I.V."/>
            <person name="Yang Z.L."/>
            <person name="Xu J."/>
            <person name="Martin F.M."/>
        </authorList>
    </citation>
    <scope>NUCLEOTIDE SEQUENCE</scope>
    <source>
        <strain evidence="1">KUC20120723A-06</strain>
    </source>
</reference>
<proteinExistence type="predicted"/>
<protein>
    <submittedName>
        <fullName evidence="1">Uncharacterized protein</fullName>
    </submittedName>
</protein>